<dbReference type="Pfam" id="PF00012">
    <property type="entry name" value="HSP70"/>
    <property type="match status" value="2"/>
</dbReference>
<dbReference type="GO" id="GO:0140662">
    <property type="term" value="F:ATP-dependent protein folding chaperone"/>
    <property type="evidence" value="ECO:0007669"/>
    <property type="project" value="InterPro"/>
</dbReference>
<feature type="region of interest" description="Disordered" evidence="3">
    <location>
        <begin position="528"/>
        <end position="570"/>
    </location>
</feature>
<dbReference type="FunFam" id="3.30.420.40:FF:000171">
    <property type="entry name" value="Heat shock 70 kDa protein 4"/>
    <property type="match status" value="2"/>
</dbReference>
<organism evidence="4 5">
    <name type="scientific">Leptomonas seymouri</name>
    <dbReference type="NCBI Taxonomy" id="5684"/>
    <lineage>
        <taxon>Eukaryota</taxon>
        <taxon>Discoba</taxon>
        <taxon>Euglenozoa</taxon>
        <taxon>Kinetoplastea</taxon>
        <taxon>Metakinetoplastina</taxon>
        <taxon>Trypanosomatida</taxon>
        <taxon>Trypanosomatidae</taxon>
        <taxon>Leishmaniinae</taxon>
        <taxon>Leptomonas</taxon>
    </lineage>
</organism>
<keyword evidence="1" id="KW-0547">Nucleotide-binding</keyword>
<dbReference type="PANTHER" id="PTHR45639:SF4">
    <property type="entry name" value="HSC70CB, ISOFORM G"/>
    <property type="match status" value="1"/>
</dbReference>
<feature type="compositionally biased region" description="Low complexity" evidence="3">
    <location>
        <begin position="530"/>
        <end position="553"/>
    </location>
</feature>
<keyword evidence="2" id="KW-0067">ATP-binding</keyword>
<dbReference type="OrthoDB" id="434160at2759"/>
<feature type="region of interest" description="Disordered" evidence="3">
    <location>
        <begin position="778"/>
        <end position="840"/>
    </location>
</feature>
<dbReference type="EMBL" id="LJSK01000113">
    <property type="protein sequence ID" value="KPI86841.1"/>
    <property type="molecule type" value="Genomic_DNA"/>
</dbReference>
<dbReference type="InterPro" id="IPR013126">
    <property type="entry name" value="Hsp_70_fam"/>
</dbReference>
<dbReference type="CDD" id="cd11732">
    <property type="entry name" value="ASKHA_NBD_HSP70_HSP105-110-like"/>
    <property type="match status" value="1"/>
</dbReference>
<evidence type="ECO:0000256" key="1">
    <source>
        <dbReference type="ARBA" id="ARBA00022741"/>
    </source>
</evidence>
<sequence>MSVFGVDFGNLNTTVAITRYGGVDIVTNEVSKRETTTIVSFLDDERFIGEQGLDRYVRNAQNTIFLLKRFIGMYMSDPQLEIERKFLTCNVKGDEEGRLMFSVNYCDEEKCFYPEQVLAMMLQRLRAYVNEAATTDPRVRADVRDFVITVPSYYTAEQRRLMYQSAEVAGLHCMSLINETTASAVDYGIFRGSSLKETEEEGQVVGILDIGYGATDFSVCKFWRGNCKILARTFDRNNGTRDCDYCLYEHMVGEVKSRYKVDVTENKRARLRLLQACERLKYLLSANQTAPLNVENLMDIDVNIPSFDRATMEGLCQGILNRVRAVIERGFVEAGVTREHFHSIEMIGGGCRIPMLKRLVEDVLGRPPSFTLNASETTARGCAIVAAMLSPKFQVREFKISELPTYPVLLGYHAENPRSPSEVPFLPDVNKVVKLLGATDSYPKKLDVRFPFSGPWKLYAFYDDGNETVKEMLLPGHYVIGEWEIGAPGKPKGRVHDIKVRIHIKPDGLLEVEKAEAIDVYEVEEPAPKPAEAAAAPAAPASGEAPAEGQEQPPAAPAKENEEAPKMVKKTKESAVLVSVKPNMEIIGHKSASIVSFRKAEADMHERDRRIVRTREKKNELESYILDFRPRISAGGMLADYVLADAAAEFVRQCDADEQWLYEDGECADYEAYDKRVQALRAIGDAAYHRLRSREDAEFASKGFKTRMAAAAKKALDFVGKKEHILEEELKAAAATAEQAVAWAESQLEAMRAAPKTAETPITDADFERKAVEIEQGINKVLTKPAPPKPKEEKKEQEKKAEEDTAATEASGAAPADDSAASAPPASEETPAPRADPELD</sequence>
<feature type="compositionally biased region" description="Basic and acidic residues" evidence="3">
    <location>
        <begin position="559"/>
        <end position="570"/>
    </location>
</feature>
<comment type="caution">
    <text evidence="4">The sequence shown here is derived from an EMBL/GenBank/DDBJ whole genome shotgun (WGS) entry which is preliminary data.</text>
</comment>
<name>A0A0N1PDD3_LEPSE</name>
<dbReference type="Gene3D" id="2.60.34.10">
    <property type="entry name" value="Substrate Binding Domain Of DNAk, Chain A, domain 1"/>
    <property type="match status" value="1"/>
</dbReference>
<feature type="compositionally biased region" description="Low complexity" evidence="3">
    <location>
        <begin position="807"/>
        <end position="833"/>
    </location>
</feature>
<evidence type="ECO:0000256" key="2">
    <source>
        <dbReference type="ARBA" id="ARBA00022840"/>
    </source>
</evidence>
<dbReference type="OMA" id="KEYECIE"/>
<dbReference type="Proteomes" id="UP000038009">
    <property type="component" value="Unassembled WGS sequence"/>
</dbReference>
<proteinExistence type="predicted"/>
<keyword evidence="4" id="KW-0346">Stress response</keyword>
<keyword evidence="5" id="KW-1185">Reference proteome</keyword>
<evidence type="ECO:0000313" key="5">
    <source>
        <dbReference type="Proteomes" id="UP000038009"/>
    </source>
</evidence>
<dbReference type="GO" id="GO:0005524">
    <property type="term" value="F:ATP binding"/>
    <property type="evidence" value="ECO:0007669"/>
    <property type="project" value="UniProtKB-KW"/>
</dbReference>
<evidence type="ECO:0000313" key="4">
    <source>
        <dbReference type="EMBL" id="KPI86841.1"/>
    </source>
</evidence>
<dbReference type="GO" id="GO:0005829">
    <property type="term" value="C:cytosol"/>
    <property type="evidence" value="ECO:0007669"/>
    <property type="project" value="TreeGrafter"/>
</dbReference>
<protein>
    <submittedName>
        <fullName evidence="4">Putative Heat shock protein</fullName>
    </submittedName>
</protein>
<dbReference type="Gene3D" id="3.30.30.30">
    <property type="match status" value="1"/>
</dbReference>
<evidence type="ECO:0000256" key="3">
    <source>
        <dbReference type="SAM" id="MobiDB-lite"/>
    </source>
</evidence>
<dbReference type="Gene3D" id="3.90.640.10">
    <property type="entry name" value="Actin, Chain A, domain 4"/>
    <property type="match status" value="1"/>
</dbReference>
<dbReference type="SUPFAM" id="SSF100934">
    <property type="entry name" value="Heat shock protein 70kD (HSP70), C-terminal subdomain"/>
    <property type="match status" value="1"/>
</dbReference>
<dbReference type="Gene3D" id="3.30.420.40">
    <property type="match status" value="2"/>
</dbReference>
<dbReference type="Gene3D" id="1.20.1270.10">
    <property type="match status" value="1"/>
</dbReference>
<dbReference type="FunFam" id="3.90.640.10:FF:000004">
    <property type="entry name" value="Heat shock 70 kDa protein 4"/>
    <property type="match status" value="1"/>
</dbReference>
<dbReference type="InterPro" id="IPR029048">
    <property type="entry name" value="HSP70_C_sf"/>
</dbReference>
<dbReference type="PANTHER" id="PTHR45639">
    <property type="entry name" value="HSC70CB, ISOFORM G-RELATED"/>
    <property type="match status" value="1"/>
</dbReference>
<dbReference type="PRINTS" id="PR00301">
    <property type="entry name" value="HEATSHOCK70"/>
</dbReference>
<dbReference type="VEuPathDB" id="TriTrypDB:Lsey_0113_0020"/>
<gene>
    <name evidence="4" type="ORF">ABL78_4077</name>
</gene>
<dbReference type="InterPro" id="IPR029047">
    <property type="entry name" value="HSP70_peptide-bd_sf"/>
</dbReference>
<reference evidence="4 5" key="1">
    <citation type="journal article" date="2015" name="PLoS Pathog.">
        <title>Leptomonas seymouri: Adaptations to the Dixenous Life Cycle Analyzed by Genome Sequencing, Transcriptome Profiling and Co-infection with Leishmania donovani.</title>
        <authorList>
            <person name="Kraeva N."/>
            <person name="Butenko A."/>
            <person name="Hlavacova J."/>
            <person name="Kostygov A."/>
            <person name="Myskova J."/>
            <person name="Grybchuk D."/>
            <person name="Lestinova T."/>
            <person name="Votypka J."/>
            <person name="Volf P."/>
            <person name="Opperdoes F."/>
            <person name="Flegontov P."/>
            <person name="Lukes J."/>
            <person name="Yurchenko V."/>
        </authorList>
    </citation>
    <scope>NUCLEOTIDE SEQUENCE [LARGE SCALE GENOMIC DNA]</scope>
    <source>
        <strain evidence="4 5">ATCC 30220</strain>
    </source>
</reference>
<accession>A0A0N1PDD3</accession>
<dbReference type="AlphaFoldDB" id="A0A0N1PDD3"/>
<dbReference type="InterPro" id="IPR043129">
    <property type="entry name" value="ATPase_NBD"/>
</dbReference>
<dbReference type="SUPFAM" id="SSF53067">
    <property type="entry name" value="Actin-like ATPase domain"/>
    <property type="match status" value="2"/>
</dbReference>
<feature type="compositionally biased region" description="Basic and acidic residues" evidence="3">
    <location>
        <begin position="789"/>
        <end position="803"/>
    </location>
</feature>
<dbReference type="GO" id="GO:0005634">
    <property type="term" value="C:nucleus"/>
    <property type="evidence" value="ECO:0007669"/>
    <property type="project" value="TreeGrafter"/>
</dbReference>